<organism evidence="3 4">
    <name type="scientific">Paraburkholderia solisilvae</name>
    <dbReference type="NCBI Taxonomy" id="624376"/>
    <lineage>
        <taxon>Bacteria</taxon>
        <taxon>Pseudomonadati</taxon>
        <taxon>Pseudomonadota</taxon>
        <taxon>Betaproteobacteria</taxon>
        <taxon>Burkholderiales</taxon>
        <taxon>Burkholderiaceae</taxon>
        <taxon>Paraburkholderia</taxon>
    </lineage>
</organism>
<accession>A0A6J5CZ62</accession>
<dbReference type="RefSeq" id="WP_175108850.1">
    <property type="nucleotide sequence ID" value="NZ_CADIKF010000001.1"/>
</dbReference>
<keyword evidence="4" id="KW-1185">Reference proteome</keyword>
<name>A0A6J5CZ62_9BURK</name>
<dbReference type="AlphaFoldDB" id="A0A6J5CZ62"/>
<keyword evidence="1" id="KW-0175">Coiled coil</keyword>
<proteinExistence type="predicted"/>
<feature type="compositionally biased region" description="Polar residues" evidence="2">
    <location>
        <begin position="29"/>
        <end position="44"/>
    </location>
</feature>
<feature type="region of interest" description="Disordered" evidence="2">
    <location>
        <begin position="1"/>
        <end position="59"/>
    </location>
</feature>
<feature type="coiled-coil region" evidence="1">
    <location>
        <begin position="173"/>
        <end position="200"/>
    </location>
</feature>
<gene>
    <name evidence="3" type="ORF">LMG29739_00182</name>
</gene>
<feature type="compositionally biased region" description="Basic and acidic residues" evidence="2">
    <location>
        <begin position="1"/>
        <end position="13"/>
    </location>
</feature>
<evidence type="ECO:0000256" key="1">
    <source>
        <dbReference type="SAM" id="Coils"/>
    </source>
</evidence>
<evidence type="ECO:0000313" key="4">
    <source>
        <dbReference type="Proteomes" id="UP000494329"/>
    </source>
</evidence>
<dbReference type="SUPFAM" id="SSF57997">
    <property type="entry name" value="Tropomyosin"/>
    <property type="match status" value="1"/>
</dbReference>
<reference evidence="3 4" key="1">
    <citation type="submission" date="2020-04" db="EMBL/GenBank/DDBJ databases">
        <authorList>
            <person name="De Canck E."/>
        </authorList>
    </citation>
    <scope>NUCLEOTIDE SEQUENCE [LARGE SCALE GENOMIC DNA]</scope>
    <source>
        <strain evidence="3 4">LMG 29739</strain>
    </source>
</reference>
<evidence type="ECO:0000313" key="3">
    <source>
        <dbReference type="EMBL" id="CAB3746431.1"/>
    </source>
</evidence>
<protein>
    <submittedName>
        <fullName evidence="3">Uncharacterized protein</fullName>
    </submittedName>
</protein>
<evidence type="ECO:0000256" key="2">
    <source>
        <dbReference type="SAM" id="MobiDB-lite"/>
    </source>
</evidence>
<dbReference type="EMBL" id="CADIKF010000001">
    <property type="protein sequence ID" value="CAB3746431.1"/>
    <property type="molecule type" value="Genomic_DNA"/>
</dbReference>
<sequence length="316" mass="34916">MIRLPALHEDAHVTPDITGAPETGVPPFQRQSPPQDRNTRQSTGRPLPQRLRGAGFSAPARQTRLATGTAVNLRGPLPDAYIGTPKGDLRSDPRHAGVVLDESGQPYVPLGGHYYAIRNDPANGTWRAVQLQDPAKPGIPVRRDPAGAWQVHADVGAPGGRPVPTRAQIDQDLQATRASLDDLIERHVDLRQEVEASRDVLHRHEAFQQETLADLQSVRDHLDLSQGMADYFARQVARGDADPSFRTALEQAEGRVQHARSALTGLLHLIDESEMHIDALQSRIATSNAELRQIVESIVYARQRLDQLRHQLDDFE</sequence>
<dbReference type="Proteomes" id="UP000494329">
    <property type="component" value="Unassembled WGS sequence"/>
</dbReference>